<reference evidence="1" key="1">
    <citation type="journal article" date="2014" name="Front. Microbiol.">
        <title>High frequency of phylogenetically diverse reductive dehalogenase-homologous genes in deep subseafloor sedimentary metagenomes.</title>
        <authorList>
            <person name="Kawai M."/>
            <person name="Futagami T."/>
            <person name="Toyoda A."/>
            <person name="Takaki Y."/>
            <person name="Nishi S."/>
            <person name="Hori S."/>
            <person name="Arai W."/>
            <person name="Tsubouchi T."/>
            <person name="Morono Y."/>
            <person name="Uchiyama I."/>
            <person name="Ito T."/>
            <person name="Fujiyama A."/>
            <person name="Inagaki F."/>
            <person name="Takami H."/>
        </authorList>
    </citation>
    <scope>NUCLEOTIDE SEQUENCE</scope>
    <source>
        <strain evidence="1">Expedition CK06-06</strain>
    </source>
</reference>
<proteinExistence type="predicted"/>
<name>X0SBV4_9ZZZZ</name>
<gene>
    <name evidence="1" type="ORF">S01H1_02995</name>
</gene>
<feature type="non-terminal residue" evidence="1">
    <location>
        <position position="146"/>
    </location>
</feature>
<organism evidence="1">
    <name type="scientific">marine sediment metagenome</name>
    <dbReference type="NCBI Taxonomy" id="412755"/>
    <lineage>
        <taxon>unclassified sequences</taxon>
        <taxon>metagenomes</taxon>
        <taxon>ecological metagenomes</taxon>
    </lineage>
</organism>
<comment type="caution">
    <text evidence="1">The sequence shown here is derived from an EMBL/GenBank/DDBJ whole genome shotgun (WGS) entry which is preliminary data.</text>
</comment>
<accession>X0SBV4</accession>
<evidence type="ECO:0000313" key="1">
    <source>
        <dbReference type="EMBL" id="GAF73402.1"/>
    </source>
</evidence>
<dbReference type="EMBL" id="BARS01001556">
    <property type="protein sequence ID" value="GAF73402.1"/>
    <property type="molecule type" value="Genomic_DNA"/>
</dbReference>
<sequence>MGLFRDIAGVAEKFGGRLRAAGEYVGERAAQPAGKWALGTPPVEKLLAGLGEYHTRVVLPNVFRIKMAMEHPEVLWDPEEKRRRLRAAGIRDPGKYDEKFFWRAISGDKETREAMERDVSELPTWQRVGLEIGADPLTYAIGVRVA</sequence>
<protein>
    <submittedName>
        <fullName evidence="1">Uncharacterized protein</fullName>
    </submittedName>
</protein>
<dbReference type="AlphaFoldDB" id="X0SBV4"/>